<sequence>SNNNSSLVQYLFYISITQNGFFTTAYCYVSAIAPRHYVRSWLTFLPFDLYRVYVQNLEERIKPEALIEALKSIFSEYGTVLDVVAKTNLRAKGQAFVVFDEPESALKAIEEVQGFELFGKPMRVALARSRSDATVEKYSSKEDFELHKRHRVADKEKRIAAAEEQKRSGAQEPVSKLARGPTGLKSSNPSGPSAVPDEYLPPNKILFLQNIPDQYDVDSLTAIFGRFDGFKEVRLVPGRRGLAFVEYETDQNAITAKENTSGMTLGDDAKPLKVAYQRK</sequence>
<evidence type="ECO:0000256" key="6">
    <source>
        <dbReference type="ARBA" id="ARBA00022884"/>
    </source>
</evidence>
<evidence type="ECO:0000313" key="13">
    <source>
        <dbReference type="EMBL" id="KKA28298.1"/>
    </source>
</evidence>
<dbReference type="InterPro" id="IPR050374">
    <property type="entry name" value="RRT5_SRSF_SR"/>
</dbReference>
<dbReference type="FunFam" id="3.30.70.330:FF:000029">
    <property type="entry name" value="U2 small nuclear ribonucleoprotein B"/>
    <property type="match status" value="1"/>
</dbReference>
<dbReference type="SUPFAM" id="SSF54928">
    <property type="entry name" value="RNA-binding domain, RBD"/>
    <property type="match status" value="1"/>
</dbReference>
<dbReference type="AlphaFoldDB" id="A0A0F4ZEH4"/>
<dbReference type="EMBL" id="LAEV01001354">
    <property type="protein sequence ID" value="KKA28298.1"/>
    <property type="molecule type" value="Genomic_DNA"/>
</dbReference>
<dbReference type="Pfam" id="PF00076">
    <property type="entry name" value="RRM_1"/>
    <property type="match status" value="2"/>
</dbReference>
<evidence type="ECO:0000256" key="5">
    <source>
        <dbReference type="ARBA" id="ARBA00022737"/>
    </source>
</evidence>
<dbReference type="GO" id="GO:0008380">
    <property type="term" value="P:RNA splicing"/>
    <property type="evidence" value="ECO:0007669"/>
    <property type="project" value="UniProtKB-KW"/>
</dbReference>
<dbReference type="InterPro" id="IPR000504">
    <property type="entry name" value="RRM_dom"/>
</dbReference>
<comment type="caution">
    <text evidence="13">The sequence shown here is derived from an EMBL/GenBank/DDBJ whole genome shotgun (WGS) entry which is preliminary data.</text>
</comment>
<keyword evidence="8" id="KW-0539">Nucleus</keyword>
<keyword evidence="4" id="KW-0747">Spliceosome</keyword>
<comment type="subcellular location">
    <subcellularLocation>
        <location evidence="1">Nucleus</location>
    </subcellularLocation>
</comment>
<dbReference type="OrthoDB" id="266020at2759"/>
<keyword evidence="7" id="KW-0508">mRNA splicing</keyword>
<dbReference type="PANTHER" id="PTHR23003:SF58">
    <property type="entry name" value="RNA-BINDING PROTEIN 19-LIKE PROTEIN-RELATED"/>
    <property type="match status" value="1"/>
</dbReference>
<evidence type="ECO:0000313" key="14">
    <source>
        <dbReference type="Proteomes" id="UP000033483"/>
    </source>
</evidence>
<evidence type="ECO:0000259" key="12">
    <source>
        <dbReference type="PROSITE" id="PS50102"/>
    </source>
</evidence>
<accession>A0A0F4ZEH4</accession>
<dbReference type="GO" id="GO:0006397">
    <property type="term" value="P:mRNA processing"/>
    <property type="evidence" value="ECO:0007669"/>
    <property type="project" value="UniProtKB-KW"/>
</dbReference>
<dbReference type="InterPro" id="IPR035979">
    <property type="entry name" value="RBD_domain_sf"/>
</dbReference>
<dbReference type="GO" id="GO:0030532">
    <property type="term" value="C:small nuclear ribonucleoprotein complex"/>
    <property type="evidence" value="ECO:0007669"/>
    <property type="project" value="UniProtKB-ARBA"/>
</dbReference>
<dbReference type="SMART" id="SM00360">
    <property type="entry name" value="RRM"/>
    <property type="match status" value="2"/>
</dbReference>
<dbReference type="GO" id="GO:0005681">
    <property type="term" value="C:spliceosomal complex"/>
    <property type="evidence" value="ECO:0007669"/>
    <property type="project" value="UniProtKB-KW"/>
</dbReference>
<evidence type="ECO:0000256" key="2">
    <source>
        <dbReference type="ARBA" id="ARBA00007243"/>
    </source>
</evidence>
<keyword evidence="14" id="KW-1185">Reference proteome</keyword>
<keyword evidence="3" id="KW-0507">mRNA processing</keyword>
<dbReference type="FunFam" id="3.30.70.330:FF:000039">
    <property type="entry name" value="U1 small nuclear ribonucleoprotein A"/>
    <property type="match status" value="1"/>
</dbReference>
<feature type="domain" description="RRM" evidence="12">
    <location>
        <begin position="50"/>
        <end position="129"/>
    </location>
</feature>
<dbReference type="InterPro" id="IPR012677">
    <property type="entry name" value="Nucleotide-bd_a/b_plait_sf"/>
</dbReference>
<gene>
    <name evidence="13" type="ORF">TD95_003032</name>
</gene>
<protein>
    <recommendedName>
        <fullName evidence="12">RRM domain-containing protein</fullName>
    </recommendedName>
</protein>
<evidence type="ECO:0000256" key="1">
    <source>
        <dbReference type="ARBA" id="ARBA00004123"/>
    </source>
</evidence>
<evidence type="ECO:0000256" key="11">
    <source>
        <dbReference type="SAM" id="MobiDB-lite"/>
    </source>
</evidence>
<evidence type="ECO:0000256" key="9">
    <source>
        <dbReference type="ARBA" id="ARBA00023274"/>
    </source>
</evidence>
<keyword evidence="9" id="KW-0687">Ribonucleoprotein</keyword>
<feature type="non-terminal residue" evidence="13">
    <location>
        <position position="1"/>
    </location>
</feature>
<evidence type="ECO:0000256" key="4">
    <source>
        <dbReference type="ARBA" id="ARBA00022728"/>
    </source>
</evidence>
<proteinExistence type="inferred from homology"/>
<evidence type="ECO:0000256" key="3">
    <source>
        <dbReference type="ARBA" id="ARBA00022664"/>
    </source>
</evidence>
<keyword evidence="6 10" id="KW-0694">RNA-binding</keyword>
<dbReference type="Gene3D" id="3.30.70.330">
    <property type="match status" value="2"/>
</dbReference>
<evidence type="ECO:0000256" key="8">
    <source>
        <dbReference type="ARBA" id="ARBA00023242"/>
    </source>
</evidence>
<dbReference type="PANTHER" id="PTHR23003">
    <property type="entry name" value="RNA RECOGNITION MOTIF RRM DOMAIN CONTAINING PROTEIN"/>
    <property type="match status" value="1"/>
</dbReference>
<feature type="domain" description="RRM" evidence="12">
    <location>
        <begin position="204"/>
        <end position="279"/>
    </location>
</feature>
<comment type="similarity">
    <text evidence="2">Belongs to the RRM U1 A/B'' family.</text>
</comment>
<evidence type="ECO:0000256" key="10">
    <source>
        <dbReference type="PROSITE-ProRule" id="PRU00176"/>
    </source>
</evidence>
<dbReference type="CDD" id="cd12247">
    <property type="entry name" value="RRM2_U1A_like"/>
    <property type="match status" value="1"/>
</dbReference>
<dbReference type="GO" id="GO:0003729">
    <property type="term" value="F:mRNA binding"/>
    <property type="evidence" value="ECO:0007669"/>
    <property type="project" value="TreeGrafter"/>
</dbReference>
<feature type="compositionally biased region" description="Basic and acidic residues" evidence="11">
    <location>
        <begin position="158"/>
        <end position="169"/>
    </location>
</feature>
<organism evidence="13 14">
    <name type="scientific">Thielaviopsis punctulata</name>
    <dbReference type="NCBI Taxonomy" id="72032"/>
    <lineage>
        <taxon>Eukaryota</taxon>
        <taxon>Fungi</taxon>
        <taxon>Dikarya</taxon>
        <taxon>Ascomycota</taxon>
        <taxon>Pezizomycotina</taxon>
        <taxon>Sordariomycetes</taxon>
        <taxon>Hypocreomycetidae</taxon>
        <taxon>Microascales</taxon>
        <taxon>Ceratocystidaceae</taxon>
        <taxon>Thielaviopsis</taxon>
    </lineage>
</organism>
<dbReference type="PROSITE" id="PS50102">
    <property type="entry name" value="RRM"/>
    <property type="match status" value="2"/>
</dbReference>
<dbReference type="GO" id="GO:0005737">
    <property type="term" value="C:cytoplasm"/>
    <property type="evidence" value="ECO:0007669"/>
    <property type="project" value="TreeGrafter"/>
</dbReference>
<evidence type="ECO:0000256" key="7">
    <source>
        <dbReference type="ARBA" id="ARBA00023187"/>
    </source>
</evidence>
<reference evidence="13 14" key="1">
    <citation type="submission" date="2015-03" db="EMBL/GenBank/DDBJ databases">
        <authorList>
            <person name="Radwan O."/>
            <person name="Al-Naeli F.A."/>
            <person name="Rendon G.A."/>
            <person name="Fields C."/>
        </authorList>
    </citation>
    <scope>NUCLEOTIDE SEQUENCE [LARGE SCALE GENOMIC DNA]</scope>
    <source>
        <strain evidence="13">CR-DP1</strain>
    </source>
</reference>
<dbReference type="Proteomes" id="UP000033483">
    <property type="component" value="Unassembled WGS sequence"/>
</dbReference>
<feature type="region of interest" description="Disordered" evidence="11">
    <location>
        <begin position="158"/>
        <end position="196"/>
    </location>
</feature>
<keyword evidence="5" id="KW-0677">Repeat</keyword>
<name>A0A0F4ZEH4_9PEZI</name>